<keyword evidence="10 12" id="KW-0012">Acyltransferase</keyword>
<dbReference type="InterPro" id="IPR020610">
    <property type="entry name" value="Thiolase_AS"/>
</dbReference>
<dbReference type="SUPFAM" id="SSF53901">
    <property type="entry name" value="Thiolase-like"/>
    <property type="match status" value="2"/>
</dbReference>
<keyword evidence="6" id="KW-0479">Metal-binding</keyword>
<dbReference type="PANTHER" id="PTHR18919:SF156">
    <property type="entry name" value="ACETYL-COA ACETYLTRANSFERASE, MITOCHONDRIAL"/>
    <property type="match status" value="1"/>
</dbReference>
<dbReference type="InterPro" id="IPR020613">
    <property type="entry name" value="Thiolase_CS"/>
</dbReference>
<evidence type="ECO:0000256" key="3">
    <source>
        <dbReference type="ARBA" id="ARBA00011881"/>
    </source>
</evidence>
<evidence type="ECO:0000256" key="12">
    <source>
        <dbReference type="RuleBase" id="RU003557"/>
    </source>
</evidence>
<dbReference type="NCBIfam" id="TIGR01930">
    <property type="entry name" value="AcCoA-C-Actrans"/>
    <property type="match status" value="1"/>
</dbReference>
<sequence length="434" mass="44972">MHTDWLLLIFVHISLDLFCLIDLTIFVSISIDLYRQSSFTPQEVFIVSAVRTPIGTLNGALKSQTGVQLGTTAVKAAISRAGIEPSAVEELYMGQVIQAGAGQSPARQVALAAGCEASTDSTTINKVCASGMKAITLAAQGMMLGGLGGSQKRGVVVAGGMESMSNAPFLVPRTVPGFGGFQTKDSVQTDGLWDVSNNFPMGNCAEHIAAKFSISRESQDEHALESYRRAAEAWSTGKFEAEIAPVTLKGPKGETVVAEDEDYKKVIPSKVPTLKPVFQREGGTITPANASGINDGASAVVLMTGEKVQEHGVKPLAKILGFADAAIAPIEFPIAPTVAIPIALKNAGVSADDVALYEINEAFSVVARAAEKILNIDPSKLNVNGGGVALGHPIGSSGCRIVVSLVHALQPGQIGVAGICNGGGAATAVVIQRL</sequence>
<dbReference type="PANTHER" id="PTHR18919">
    <property type="entry name" value="ACETYL-COA C-ACYLTRANSFERASE"/>
    <property type="match status" value="1"/>
</dbReference>
<reference evidence="16" key="1">
    <citation type="journal article" date="2014" name="Microb. Cell Fact.">
        <title>Development of a multi-gene expression system in Xanthophyllomyces dendrorhous.</title>
        <authorList>
            <person name="Hara K.Y."/>
            <person name="Morita T."/>
            <person name="Mochizuki M."/>
            <person name="Yamamoto K."/>
            <person name="Ogino C."/>
            <person name="Araki M."/>
            <person name="Kondo A."/>
        </authorList>
    </citation>
    <scope>NUCLEOTIDE SEQUENCE</scope>
</reference>
<evidence type="ECO:0000256" key="13">
    <source>
        <dbReference type="SAM" id="Phobius"/>
    </source>
</evidence>
<keyword evidence="7" id="KW-0809">Transit peptide</keyword>
<dbReference type="PROSITE" id="PS00099">
    <property type="entry name" value="THIOLASE_3"/>
    <property type="match status" value="1"/>
</dbReference>
<dbReference type="InterPro" id="IPR016039">
    <property type="entry name" value="Thiolase-like"/>
</dbReference>
<evidence type="ECO:0000256" key="1">
    <source>
        <dbReference type="ARBA" id="ARBA00004173"/>
    </source>
</evidence>
<dbReference type="GO" id="GO:0046872">
    <property type="term" value="F:metal ion binding"/>
    <property type="evidence" value="ECO:0007669"/>
    <property type="project" value="UniProtKB-KW"/>
</dbReference>
<feature type="domain" description="Thiolase N-terminal" evidence="14">
    <location>
        <begin position="44"/>
        <end position="304"/>
    </location>
</feature>
<organism evidence="16">
    <name type="scientific">Phaffia rhodozyma</name>
    <name type="common">Yeast</name>
    <name type="synonym">Xanthophyllomyces dendrorhous</name>
    <dbReference type="NCBI Taxonomy" id="264483"/>
    <lineage>
        <taxon>Eukaryota</taxon>
        <taxon>Fungi</taxon>
        <taxon>Dikarya</taxon>
        <taxon>Basidiomycota</taxon>
        <taxon>Agaricomycotina</taxon>
        <taxon>Tremellomycetes</taxon>
        <taxon>Cystofilobasidiales</taxon>
        <taxon>Mrakiaceae</taxon>
        <taxon>Phaffia</taxon>
    </lineage>
</organism>
<feature type="active site" description="Acyl-thioester intermediate" evidence="11">
    <location>
        <position position="128"/>
    </location>
</feature>
<reference evidence="16" key="2">
    <citation type="submission" date="2014-03" db="EMBL/GenBank/DDBJ databases">
        <authorList>
            <person name="Hara K."/>
            <person name="Kondo A."/>
            <person name="Mochizuki M."/>
        </authorList>
    </citation>
    <scope>NUCLEOTIDE SEQUENCE</scope>
</reference>
<comment type="similarity">
    <text evidence="2 12">Belongs to the thiolase-like superfamily. Thiolase family.</text>
</comment>
<dbReference type="EMBL" id="AB919149">
    <property type="protein sequence ID" value="BAQ25473.1"/>
    <property type="molecule type" value="Genomic_DNA"/>
</dbReference>
<keyword evidence="9" id="KW-0496">Mitochondrion</keyword>
<keyword evidence="5 12" id="KW-0808">Transferase</keyword>
<dbReference type="InterPro" id="IPR020617">
    <property type="entry name" value="Thiolase_C"/>
</dbReference>
<evidence type="ECO:0000256" key="10">
    <source>
        <dbReference type="ARBA" id="ARBA00023315"/>
    </source>
</evidence>
<dbReference type="GO" id="GO:0006635">
    <property type="term" value="P:fatty acid beta-oxidation"/>
    <property type="evidence" value="ECO:0007669"/>
    <property type="project" value="TreeGrafter"/>
</dbReference>
<dbReference type="Gene3D" id="3.40.47.10">
    <property type="match status" value="1"/>
</dbReference>
<dbReference type="PROSITE" id="PS00098">
    <property type="entry name" value="THIOLASE_1"/>
    <property type="match status" value="1"/>
</dbReference>
<dbReference type="Pfam" id="PF02803">
    <property type="entry name" value="Thiolase_C"/>
    <property type="match status" value="1"/>
</dbReference>
<feature type="active site" description="Proton acceptor" evidence="11">
    <location>
        <position position="420"/>
    </location>
</feature>
<feature type="domain" description="Thiolase C-terminal" evidence="15">
    <location>
        <begin position="314"/>
        <end position="433"/>
    </location>
</feature>
<comment type="subunit">
    <text evidence="3">Homotetramer.</text>
</comment>
<accession>A0A0B6VPV9</accession>
<evidence type="ECO:0000256" key="8">
    <source>
        <dbReference type="ARBA" id="ARBA00022958"/>
    </source>
</evidence>
<evidence type="ECO:0000256" key="6">
    <source>
        <dbReference type="ARBA" id="ARBA00022723"/>
    </source>
</evidence>
<evidence type="ECO:0000256" key="9">
    <source>
        <dbReference type="ARBA" id="ARBA00023128"/>
    </source>
</evidence>
<dbReference type="Pfam" id="PF00108">
    <property type="entry name" value="Thiolase_N"/>
    <property type="match status" value="1"/>
</dbReference>
<evidence type="ECO:0000256" key="2">
    <source>
        <dbReference type="ARBA" id="ARBA00010982"/>
    </source>
</evidence>
<dbReference type="AlphaFoldDB" id="A0A0B6VPV9"/>
<evidence type="ECO:0000259" key="14">
    <source>
        <dbReference type="Pfam" id="PF00108"/>
    </source>
</evidence>
<dbReference type="GO" id="GO:0003985">
    <property type="term" value="F:acetyl-CoA C-acetyltransferase activity"/>
    <property type="evidence" value="ECO:0007669"/>
    <property type="project" value="UniProtKB-EC"/>
</dbReference>
<dbReference type="PROSITE" id="PS00737">
    <property type="entry name" value="THIOLASE_2"/>
    <property type="match status" value="1"/>
</dbReference>
<evidence type="ECO:0000256" key="5">
    <source>
        <dbReference type="ARBA" id="ARBA00022679"/>
    </source>
</evidence>
<evidence type="ECO:0000313" key="16">
    <source>
        <dbReference type="EMBL" id="BAQ25473.1"/>
    </source>
</evidence>
<proteinExistence type="inferred from homology"/>
<evidence type="ECO:0000256" key="7">
    <source>
        <dbReference type="ARBA" id="ARBA00022946"/>
    </source>
</evidence>
<evidence type="ECO:0000256" key="11">
    <source>
        <dbReference type="PIRSR" id="PIRSR000429-1"/>
    </source>
</evidence>
<dbReference type="InterPro" id="IPR020616">
    <property type="entry name" value="Thiolase_N"/>
</dbReference>
<evidence type="ECO:0000259" key="15">
    <source>
        <dbReference type="Pfam" id="PF02803"/>
    </source>
</evidence>
<protein>
    <recommendedName>
        <fullName evidence="4">acetyl-CoA C-acetyltransferase</fullName>
        <ecNumber evidence="4">2.3.1.9</ecNumber>
    </recommendedName>
</protein>
<feature type="transmembrane region" description="Helical" evidence="13">
    <location>
        <begin position="6"/>
        <end position="29"/>
    </location>
</feature>
<dbReference type="EC" id="2.3.1.9" evidence="4"/>
<evidence type="ECO:0000256" key="4">
    <source>
        <dbReference type="ARBA" id="ARBA00012705"/>
    </source>
</evidence>
<keyword evidence="13" id="KW-0472">Membrane</keyword>
<gene>
    <name evidence="16" type="primary">aacT</name>
</gene>
<name>A0A0B6VPV9_PHARH</name>
<dbReference type="FunFam" id="3.40.47.10:FF:000007">
    <property type="entry name" value="acetyl-CoA acetyltransferase, mitochondrial"/>
    <property type="match status" value="1"/>
</dbReference>
<dbReference type="InterPro" id="IPR020615">
    <property type="entry name" value="Thiolase_acyl_enz_int_AS"/>
</dbReference>
<keyword evidence="13" id="KW-0812">Transmembrane</keyword>
<dbReference type="InterPro" id="IPR002155">
    <property type="entry name" value="Thiolase"/>
</dbReference>
<dbReference type="CDD" id="cd00751">
    <property type="entry name" value="thiolase"/>
    <property type="match status" value="1"/>
</dbReference>
<comment type="subcellular location">
    <subcellularLocation>
        <location evidence="1">Mitochondrion</location>
    </subcellularLocation>
</comment>
<keyword evidence="13" id="KW-1133">Transmembrane helix</keyword>
<dbReference type="GO" id="GO:0005739">
    <property type="term" value="C:mitochondrion"/>
    <property type="evidence" value="ECO:0007669"/>
    <property type="project" value="UniProtKB-SubCell"/>
</dbReference>
<feature type="active site" description="Proton acceptor" evidence="11">
    <location>
        <position position="392"/>
    </location>
</feature>
<dbReference type="PIRSF" id="PIRSF000429">
    <property type="entry name" value="Ac-CoA_Ac_transf"/>
    <property type="match status" value="1"/>
</dbReference>
<keyword evidence="8" id="KW-0630">Potassium</keyword>